<feature type="binding site" evidence="9 12">
    <location>
        <begin position="198"/>
        <end position="203"/>
    </location>
    <ligand>
        <name>NADP(+)</name>
        <dbReference type="ChEBI" id="CHEBI:58349"/>
    </ligand>
</feature>
<comment type="function">
    <text evidence="9">Catalyzes the NADPH-dependent reduction of glutamyl-tRNA(Glu) to glutamate 1-semialdehyde (GSA).</text>
</comment>
<dbReference type="EC" id="1.2.1.70" evidence="3 9"/>
<keyword evidence="6 9" id="KW-0627">Porphyrin biosynthesis</keyword>
<dbReference type="SUPFAM" id="SSF69742">
    <property type="entry name" value="Glutamyl tRNA-reductase catalytic, N-terminal domain"/>
    <property type="match status" value="1"/>
</dbReference>
<dbReference type="Proteomes" id="UP000287296">
    <property type="component" value="Unassembled WGS sequence"/>
</dbReference>
<comment type="subunit">
    <text evidence="9">Homodimer.</text>
</comment>
<keyword evidence="4 9" id="KW-0521">NADP</keyword>
<dbReference type="CDD" id="cd05213">
    <property type="entry name" value="NAD_bind_Glutamyl_tRNA_reduct"/>
    <property type="match status" value="1"/>
</dbReference>
<feature type="active site" description="Nucleophile" evidence="9 10">
    <location>
        <position position="59"/>
    </location>
</feature>
<dbReference type="InterPro" id="IPR018214">
    <property type="entry name" value="GluRdtase_CS"/>
</dbReference>
<evidence type="ECO:0000259" key="16">
    <source>
        <dbReference type="Pfam" id="PF00745"/>
    </source>
</evidence>
<evidence type="ECO:0000256" key="10">
    <source>
        <dbReference type="PIRSR" id="PIRSR000445-1"/>
    </source>
</evidence>
<evidence type="ECO:0000256" key="3">
    <source>
        <dbReference type="ARBA" id="ARBA00012970"/>
    </source>
</evidence>
<evidence type="ECO:0000256" key="6">
    <source>
        <dbReference type="ARBA" id="ARBA00023244"/>
    </source>
</evidence>
<evidence type="ECO:0000256" key="13">
    <source>
        <dbReference type="PIRSR" id="PIRSR000445-4"/>
    </source>
</evidence>
<name>A0A429XD64_SIMTE</name>
<comment type="similarity">
    <text evidence="2 9 14">Belongs to the glutamyl-tRNA reductase family.</text>
</comment>
<comment type="miscellaneous">
    <text evidence="9">During catalysis, the active site Cys acts as a nucleophile attacking the alpha-carbonyl group of tRNA-bound glutamate with the formation of a thioester intermediate between enzyme and glutamate, and the concomitant release of tRNA(Glu). The thioester intermediate is finally reduced by direct hydride transfer from NADPH, to form the product GSA.</text>
</comment>
<dbReference type="PANTHER" id="PTHR43013">
    <property type="entry name" value="GLUTAMYL-TRNA REDUCTASE"/>
    <property type="match status" value="1"/>
</dbReference>
<proteinExistence type="inferred from homology"/>
<dbReference type="Gene3D" id="3.30.460.30">
    <property type="entry name" value="Glutamyl-tRNA reductase, N-terminal domain"/>
    <property type="match status" value="1"/>
</dbReference>
<evidence type="ECO:0000256" key="7">
    <source>
        <dbReference type="ARBA" id="ARBA00047464"/>
    </source>
</evidence>
<evidence type="ECO:0000256" key="1">
    <source>
        <dbReference type="ARBA" id="ARBA00005059"/>
    </source>
</evidence>
<comment type="pathway">
    <text evidence="1 9 14">Porphyrin-containing compound metabolism; protoporphyrin-IX biosynthesis; 5-aminolevulinate from L-glutamyl-tRNA(Glu): step 1/2.</text>
</comment>
<dbReference type="InterPro" id="IPR036291">
    <property type="entry name" value="NAD(P)-bd_dom_sf"/>
</dbReference>
<dbReference type="GO" id="GO:0050661">
    <property type="term" value="F:NADP binding"/>
    <property type="evidence" value="ECO:0007669"/>
    <property type="project" value="InterPro"/>
</dbReference>
<dbReference type="Gene3D" id="3.40.50.720">
    <property type="entry name" value="NAD(P)-binding Rossmann-like Domain"/>
    <property type="match status" value="1"/>
</dbReference>
<evidence type="ECO:0000259" key="18">
    <source>
        <dbReference type="Pfam" id="PF05201"/>
    </source>
</evidence>
<dbReference type="InterPro" id="IPR015895">
    <property type="entry name" value="4pyrrol_synth_GluRdtase_N"/>
</dbReference>
<dbReference type="GO" id="GO:0008883">
    <property type="term" value="F:glutamyl-tRNA reductase activity"/>
    <property type="evidence" value="ECO:0007669"/>
    <property type="project" value="UniProtKB-UniRule"/>
</dbReference>
<feature type="site" description="Important for activity" evidence="9 13">
    <location>
        <position position="108"/>
    </location>
</feature>
<dbReference type="SUPFAM" id="SSF69075">
    <property type="entry name" value="Glutamyl tRNA-reductase dimerization domain"/>
    <property type="match status" value="1"/>
</dbReference>
<evidence type="ECO:0000256" key="2">
    <source>
        <dbReference type="ARBA" id="ARBA00005916"/>
    </source>
</evidence>
<dbReference type="UniPathway" id="UPA00251">
    <property type="reaction ID" value="UER00316"/>
</dbReference>
<dbReference type="Pfam" id="PF01488">
    <property type="entry name" value="Shikimate_DH"/>
    <property type="match status" value="1"/>
</dbReference>
<dbReference type="FunFam" id="3.30.460.30:FF:000001">
    <property type="entry name" value="Glutamyl-tRNA reductase"/>
    <property type="match status" value="1"/>
</dbReference>
<evidence type="ECO:0000256" key="5">
    <source>
        <dbReference type="ARBA" id="ARBA00023002"/>
    </source>
</evidence>
<dbReference type="PROSITE" id="PS00747">
    <property type="entry name" value="GLUTR"/>
    <property type="match status" value="1"/>
</dbReference>
<gene>
    <name evidence="9" type="primary">hemA</name>
    <name evidence="19" type="ORF">D5F11_004145</name>
</gene>
<dbReference type="AlphaFoldDB" id="A0A429XD64"/>
<evidence type="ECO:0000256" key="12">
    <source>
        <dbReference type="PIRSR" id="PIRSR000445-3"/>
    </source>
</evidence>
<comment type="catalytic activity">
    <reaction evidence="7 9 14">
        <text>(S)-4-amino-5-oxopentanoate + tRNA(Glu) + NADP(+) = L-glutamyl-tRNA(Glu) + NADPH + H(+)</text>
        <dbReference type="Rhea" id="RHEA:12344"/>
        <dbReference type="Rhea" id="RHEA-COMP:9663"/>
        <dbReference type="Rhea" id="RHEA-COMP:9680"/>
        <dbReference type="ChEBI" id="CHEBI:15378"/>
        <dbReference type="ChEBI" id="CHEBI:57501"/>
        <dbReference type="ChEBI" id="CHEBI:57783"/>
        <dbReference type="ChEBI" id="CHEBI:58349"/>
        <dbReference type="ChEBI" id="CHEBI:78442"/>
        <dbReference type="ChEBI" id="CHEBI:78520"/>
        <dbReference type="EC" id="1.2.1.70"/>
    </reaction>
</comment>
<dbReference type="PIRSF" id="PIRSF000445">
    <property type="entry name" value="4pyrrol_synth_GluRdtase"/>
    <property type="match status" value="1"/>
</dbReference>
<sequence length="455" mass="51327">MKSTGRRGILAVSVVGLNHDSASLSVREQLHFNDEEKKNFEMKLTSSNVIKECVVLSTCNRTEIYVVTDRLYLAEGMIKKLLLQKVKKDSRKAEKALYVKVNDEAVSHLFTVVCGLDSLVIGETQILGQVKDAFFQSQKMGSTGIVLNRLFKQAVTLGKKAHARTGIGKRAVSVSYAAIHFLKENISGLEQKQILIIGAGTMSKLAAQHLISIGCGDLLFANRTLDRAAELADTFGGSASRINDCFELMQQVDIVICSVDKRNYLIHLEGILGFISKRKRPLYLIDLGVPRNIDPSIADIENVHLYDLDHFKEVIESNCQRRIEEAHKIKRMIREELDEFNQWIQTLPVTILIRELQENALKIEAEAIKNIENKLPDLTDREKRVIHKFTKMISSQLIRQPILMLKEIASLEDDRVKKIEYLGLASRILGLESELRFDSDVKQALLNETLEETGS</sequence>
<evidence type="ECO:0000256" key="11">
    <source>
        <dbReference type="PIRSR" id="PIRSR000445-2"/>
    </source>
</evidence>
<dbReference type="InterPro" id="IPR006151">
    <property type="entry name" value="Shikm_DH/Glu-tRNA_Rdtase"/>
</dbReference>
<feature type="domain" description="Tetrapyrrole biosynthesis glutamyl-tRNA reductase dimerisation" evidence="16">
    <location>
        <begin position="329"/>
        <end position="431"/>
    </location>
</feature>
<feature type="binding site" evidence="9 11">
    <location>
        <position position="118"/>
    </location>
    <ligand>
        <name>substrate</name>
    </ligand>
</feature>
<evidence type="ECO:0000256" key="4">
    <source>
        <dbReference type="ARBA" id="ARBA00022857"/>
    </source>
</evidence>
<evidence type="ECO:0000256" key="14">
    <source>
        <dbReference type="RuleBase" id="RU000584"/>
    </source>
</evidence>
<reference evidence="19 20" key="1">
    <citation type="submission" date="2018-12" db="EMBL/GenBank/DDBJ databases">
        <authorList>
            <person name="Sun L."/>
            <person name="Chen Z."/>
        </authorList>
    </citation>
    <scope>NUCLEOTIDE SEQUENCE [LARGE SCALE GENOMIC DNA]</scope>
    <source>
        <strain evidence="19 20">LMG 29736</strain>
    </source>
</reference>
<dbReference type="InterPro" id="IPR036343">
    <property type="entry name" value="GluRdtase_N_sf"/>
</dbReference>
<feature type="domain" description="Glutamyl-tRNA reductase N-terminal" evidence="18">
    <location>
        <begin position="15"/>
        <end position="165"/>
    </location>
</feature>
<evidence type="ECO:0000313" key="20">
    <source>
        <dbReference type="Proteomes" id="UP000287296"/>
    </source>
</evidence>
<evidence type="ECO:0000259" key="17">
    <source>
        <dbReference type="Pfam" id="PF01488"/>
    </source>
</evidence>
<accession>A0A429XD64</accession>
<keyword evidence="15" id="KW-0175">Coiled coil</keyword>
<dbReference type="Pfam" id="PF00745">
    <property type="entry name" value="GlutR_dimer"/>
    <property type="match status" value="1"/>
</dbReference>
<dbReference type="FunFam" id="3.40.50.720:FF:000031">
    <property type="entry name" value="Glutamyl-tRNA reductase"/>
    <property type="match status" value="1"/>
</dbReference>
<dbReference type="GO" id="GO:0019353">
    <property type="term" value="P:protoporphyrinogen IX biosynthetic process from glutamate"/>
    <property type="evidence" value="ECO:0007669"/>
    <property type="project" value="TreeGrafter"/>
</dbReference>
<comment type="caution">
    <text evidence="19">The sequence shown here is derived from an EMBL/GenBank/DDBJ whole genome shotgun (WGS) entry which is preliminary data.</text>
</comment>
<dbReference type="NCBIfam" id="TIGR01035">
    <property type="entry name" value="hemA"/>
    <property type="match status" value="1"/>
</dbReference>
<dbReference type="HAMAP" id="MF_00087">
    <property type="entry name" value="Glu_tRNA_reductase"/>
    <property type="match status" value="1"/>
</dbReference>
<dbReference type="InterPro" id="IPR015896">
    <property type="entry name" value="4pyrrol_synth_GluRdtase_dimer"/>
</dbReference>
<dbReference type="EMBL" id="QYTW02000002">
    <property type="protein sequence ID" value="RST61241.1"/>
    <property type="molecule type" value="Genomic_DNA"/>
</dbReference>
<feature type="domain" description="Quinate/shikimate 5-dehydrogenase/glutamyl-tRNA reductase" evidence="17">
    <location>
        <begin position="183"/>
        <end position="314"/>
    </location>
</feature>
<dbReference type="InterPro" id="IPR000343">
    <property type="entry name" value="4pyrrol_synth_GluRdtase"/>
</dbReference>
<feature type="binding site" evidence="9 11">
    <location>
        <begin position="123"/>
        <end position="125"/>
    </location>
    <ligand>
        <name>substrate</name>
    </ligand>
</feature>
<feature type="binding site" evidence="9 11">
    <location>
        <position position="129"/>
    </location>
    <ligand>
        <name>substrate</name>
    </ligand>
</feature>
<comment type="domain">
    <text evidence="9">Possesses an unusual extended V-shaped dimeric structure with each monomer consisting of three distinct domains arranged along a curved 'spinal' alpha-helix. The N-terminal catalytic domain specifically recognizes the glutamate moiety of the substrate. The second domain is the NADPH-binding domain, and the third C-terminal domain is responsible for dimerization.</text>
</comment>
<evidence type="ECO:0000256" key="9">
    <source>
        <dbReference type="HAMAP-Rule" id="MF_00087"/>
    </source>
</evidence>
<protein>
    <recommendedName>
        <fullName evidence="8 9">Glutamyl-tRNA reductase</fullName>
        <shortName evidence="9">GluTR</shortName>
        <ecNumber evidence="3 9">1.2.1.70</ecNumber>
    </recommendedName>
</protein>
<dbReference type="OrthoDB" id="110209at2"/>
<dbReference type="InterPro" id="IPR036453">
    <property type="entry name" value="GluRdtase_dimer_dom_sf"/>
</dbReference>
<dbReference type="PANTHER" id="PTHR43013:SF1">
    <property type="entry name" value="GLUTAMYL-TRNA REDUCTASE"/>
    <property type="match status" value="1"/>
</dbReference>
<keyword evidence="5 9" id="KW-0560">Oxidoreductase</keyword>
<evidence type="ECO:0000256" key="15">
    <source>
        <dbReference type="SAM" id="Coils"/>
    </source>
</evidence>
<dbReference type="SUPFAM" id="SSF51735">
    <property type="entry name" value="NAD(P)-binding Rossmann-fold domains"/>
    <property type="match status" value="1"/>
</dbReference>
<evidence type="ECO:0000313" key="19">
    <source>
        <dbReference type="EMBL" id="RST61241.1"/>
    </source>
</evidence>
<evidence type="ECO:0000256" key="8">
    <source>
        <dbReference type="ARBA" id="ARBA00068659"/>
    </source>
</evidence>
<organism evidence="19 20">
    <name type="scientific">Siminovitchia terrae</name>
    <name type="common">Bacillus terrae</name>
    <dbReference type="NCBI Taxonomy" id="1914933"/>
    <lineage>
        <taxon>Bacteria</taxon>
        <taxon>Bacillati</taxon>
        <taxon>Bacillota</taxon>
        <taxon>Bacilli</taxon>
        <taxon>Bacillales</taxon>
        <taxon>Bacillaceae</taxon>
        <taxon>Siminovitchia</taxon>
    </lineage>
</organism>
<feature type="binding site" evidence="9 11">
    <location>
        <begin position="58"/>
        <end position="61"/>
    </location>
    <ligand>
        <name>substrate</name>
    </ligand>
</feature>
<feature type="coiled-coil region" evidence="15">
    <location>
        <begin position="354"/>
        <end position="381"/>
    </location>
</feature>
<dbReference type="Pfam" id="PF05201">
    <property type="entry name" value="GlutR_N"/>
    <property type="match status" value="1"/>
</dbReference>